<dbReference type="AlphaFoldDB" id="A0A545TBI5"/>
<evidence type="ECO:0000313" key="3">
    <source>
        <dbReference type="Proteomes" id="UP000317839"/>
    </source>
</evidence>
<dbReference type="EMBL" id="VIKR01000002">
    <property type="protein sequence ID" value="TQV74566.1"/>
    <property type="molecule type" value="Genomic_DNA"/>
</dbReference>
<keyword evidence="3" id="KW-1185">Reference proteome</keyword>
<protein>
    <submittedName>
        <fullName evidence="2">Serine/threonine-protein phosphatase</fullName>
    </submittedName>
</protein>
<evidence type="ECO:0000313" key="2">
    <source>
        <dbReference type="EMBL" id="TQV74566.1"/>
    </source>
</evidence>
<name>A0A545TBI5_9GAMM</name>
<dbReference type="RefSeq" id="WP_142941181.1">
    <property type="nucleotide sequence ID" value="NZ_VIKR01000002.1"/>
</dbReference>
<dbReference type="PROSITE" id="PS51746">
    <property type="entry name" value="PPM_2"/>
    <property type="match status" value="1"/>
</dbReference>
<dbReference type="Gene3D" id="3.60.40.10">
    <property type="entry name" value="PPM-type phosphatase domain"/>
    <property type="match status" value="1"/>
</dbReference>
<dbReference type="SMART" id="SM00331">
    <property type="entry name" value="PP2C_SIG"/>
    <property type="match status" value="1"/>
</dbReference>
<dbReference type="Pfam" id="PF13672">
    <property type="entry name" value="PP2C_2"/>
    <property type="match status" value="1"/>
</dbReference>
<accession>A0A545TBI5</accession>
<dbReference type="SUPFAM" id="SSF81606">
    <property type="entry name" value="PP2C-like"/>
    <property type="match status" value="1"/>
</dbReference>
<dbReference type="GO" id="GO:0004722">
    <property type="term" value="F:protein serine/threonine phosphatase activity"/>
    <property type="evidence" value="ECO:0007669"/>
    <property type="project" value="InterPro"/>
</dbReference>
<reference evidence="2 3" key="1">
    <citation type="submission" date="2019-06" db="EMBL/GenBank/DDBJ databases">
        <title>Draft genome of Aliikangiella marina GYP-15.</title>
        <authorList>
            <person name="Wang G."/>
        </authorList>
    </citation>
    <scope>NUCLEOTIDE SEQUENCE [LARGE SCALE GENOMIC DNA]</scope>
    <source>
        <strain evidence="2 3">GYP-15</strain>
    </source>
</reference>
<organism evidence="2 3">
    <name type="scientific">Aliikangiella marina</name>
    <dbReference type="NCBI Taxonomy" id="1712262"/>
    <lineage>
        <taxon>Bacteria</taxon>
        <taxon>Pseudomonadati</taxon>
        <taxon>Pseudomonadota</taxon>
        <taxon>Gammaproteobacteria</taxon>
        <taxon>Oceanospirillales</taxon>
        <taxon>Pleioneaceae</taxon>
        <taxon>Aliikangiella</taxon>
    </lineage>
</organism>
<feature type="domain" description="PPM-type phosphatase" evidence="1">
    <location>
        <begin position="4"/>
        <end position="244"/>
    </location>
</feature>
<dbReference type="InterPro" id="IPR015655">
    <property type="entry name" value="PP2C"/>
</dbReference>
<proteinExistence type="predicted"/>
<dbReference type="InterPro" id="IPR036457">
    <property type="entry name" value="PPM-type-like_dom_sf"/>
</dbReference>
<dbReference type="OrthoDB" id="9801841at2"/>
<dbReference type="InterPro" id="IPR001932">
    <property type="entry name" value="PPM-type_phosphatase-like_dom"/>
</dbReference>
<gene>
    <name evidence="2" type="ORF">FLL45_06280</name>
</gene>
<dbReference type="PANTHER" id="PTHR47992">
    <property type="entry name" value="PROTEIN PHOSPHATASE"/>
    <property type="match status" value="1"/>
</dbReference>
<evidence type="ECO:0000259" key="1">
    <source>
        <dbReference type="PROSITE" id="PS51746"/>
    </source>
</evidence>
<comment type="caution">
    <text evidence="2">The sequence shown here is derived from an EMBL/GenBank/DDBJ whole genome shotgun (WGS) entry which is preliminary data.</text>
</comment>
<dbReference type="CDD" id="cd00143">
    <property type="entry name" value="PP2Cc"/>
    <property type="match status" value="1"/>
</dbReference>
<dbReference type="Proteomes" id="UP000317839">
    <property type="component" value="Unassembled WGS sequence"/>
</dbReference>
<sequence>MKYTIDLECSVGAFRQNNEDVISYGSDPRVGFFWMVVADGMGGHKAGEVAAGLLAESFENAVAELDGYYELSWPNWIERIFKEANENIWQAARDNKQYSGMGTTGVVLVQWAGKFHVGWVGDSRAYLWRDGEVKLLTRDHSAIHYLLDKGSITKEEAEESDSNHLLARAIGSKKTVEVDLLSDYLKSGDIMMLSTDGMHDFIPQITLRDYFAKFNSGKNIAASLVSIAIAQGSQDNITLGVVKSES</sequence>
<dbReference type="SMART" id="SM00332">
    <property type="entry name" value="PP2Cc"/>
    <property type="match status" value="1"/>
</dbReference>